<reference evidence="1" key="1">
    <citation type="submission" date="2017-12" db="EMBL/GenBank/DDBJ databases">
        <title>Sequencing the genomes of 1000 Actinobacteria strains.</title>
        <authorList>
            <person name="Klenk H.-P."/>
        </authorList>
    </citation>
    <scope>NUCLEOTIDE SEQUENCE [LARGE SCALE GENOMIC DNA]</scope>
    <source>
        <strain evidence="1">DSM 44228</strain>
    </source>
</reference>
<evidence type="ECO:0000313" key="2">
    <source>
        <dbReference type="Proteomes" id="UP000233786"/>
    </source>
</evidence>
<dbReference type="Proteomes" id="UP000233786">
    <property type="component" value="Unassembled WGS sequence"/>
</dbReference>
<sequence>MVDDPYEKVAVARHRTAAVRYLTMVISGDEHDQRARRTARIGEHRANTGLPRPIFLGDYARLLLPVHTTTEHYELMKLWHANRLTLGQLIAGSDEGVAMAAVLDRPWAVIDR</sequence>
<proteinExistence type="predicted"/>
<dbReference type="STRING" id="994479.GCA_000194155_05216"/>
<organism evidence="1 2">
    <name type="scientific">Saccharopolyspora spinosa</name>
    <dbReference type="NCBI Taxonomy" id="60894"/>
    <lineage>
        <taxon>Bacteria</taxon>
        <taxon>Bacillati</taxon>
        <taxon>Actinomycetota</taxon>
        <taxon>Actinomycetes</taxon>
        <taxon>Pseudonocardiales</taxon>
        <taxon>Pseudonocardiaceae</taxon>
        <taxon>Saccharopolyspora</taxon>
    </lineage>
</organism>
<evidence type="ECO:0000313" key="1">
    <source>
        <dbReference type="EMBL" id="PKW18640.1"/>
    </source>
</evidence>
<accession>A0A2N3Y6V2</accession>
<dbReference type="EMBL" id="PJNB01000001">
    <property type="protein sequence ID" value="PKW18640.1"/>
    <property type="molecule type" value="Genomic_DNA"/>
</dbReference>
<comment type="caution">
    <text evidence="1">The sequence shown here is derived from an EMBL/GenBank/DDBJ whole genome shotgun (WGS) entry which is preliminary data.</text>
</comment>
<gene>
    <name evidence="1" type="ORF">A8926_6750</name>
</gene>
<dbReference type="RefSeq" id="WP_010310880.1">
    <property type="nucleotide sequence ID" value="NZ_CP061007.1"/>
</dbReference>
<keyword evidence="2" id="KW-1185">Reference proteome</keyword>
<protein>
    <submittedName>
        <fullName evidence="1">Uncharacterized protein</fullName>
    </submittedName>
</protein>
<dbReference type="AlphaFoldDB" id="A0A2N3Y6V2"/>
<name>A0A2N3Y6V2_SACSN</name>